<feature type="signal peptide" evidence="1">
    <location>
        <begin position="1"/>
        <end position="20"/>
    </location>
</feature>
<dbReference type="Proteomes" id="UP000428260">
    <property type="component" value="Chromosome"/>
</dbReference>
<protein>
    <recommendedName>
        <fullName evidence="4">DUF4890 domain-containing protein</fullName>
    </recommendedName>
</protein>
<dbReference type="AlphaFoldDB" id="A0A6I6JV10"/>
<sequence length="126" mass="14384">MKKLGFLFVAIVFGTTLCIAQPQGPRNMNPEDMAKRQTEQIKEAVGLNSDQEKKVYDLNLETSKKMQAMFQENQGGDRSAMREKMTAVREEQNKKMKAILTGEQWSKYEKYLEERRSRFGGGGGGR</sequence>
<organism evidence="2 3">
    <name type="scientific">Maribellus comscasis</name>
    <dbReference type="NCBI Taxonomy" id="2681766"/>
    <lineage>
        <taxon>Bacteria</taxon>
        <taxon>Pseudomonadati</taxon>
        <taxon>Bacteroidota</taxon>
        <taxon>Bacteroidia</taxon>
        <taxon>Marinilabiliales</taxon>
        <taxon>Prolixibacteraceae</taxon>
        <taxon>Maribellus</taxon>
    </lineage>
</organism>
<gene>
    <name evidence="2" type="ORF">GM418_25680</name>
</gene>
<evidence type="ECO:0000313" key="2">
    <source>
        <dbReference type="EMBL" id="QGY46926.1"/>
    </source>
</evidence>
<dbReference type="KEGG" id="mcos:GM418_25680"/>
<evidence type="ECO:0008006" key="4">
    <source>
        <dbReference type="Google" id="ProtNLM"/>
    </source>
</evidence>
<evidence type="ECO:0000256" key="1">
    <source>
        <dbReference type="SAM" id="SignalP"/>
    </source>
</evidence>
<keyword evidence="3" id="KW-1185">Reference proteome</keyword>
<proteinExistence type="predicted"/>
<reference evidence="2 3" key="1">
    <citation type="submission" date="2019-11" db="EMBL/GenBank/DDBJ databases">
        <authorList>
            <person name="Zheng R.K."/>
            <person name="Sun C.M."/>
        </authorList>
    </citation>
    <scope>NUCLEOTIDE SEQUENCE [LARGE SCALE GENOMIC DNA]</scope>
    <source>
        <strain evidence="2 3">WC007</strain>
    </source>
</reference>
<keyword evidence="1" id="KW-0732">Signal</keyword>
<name>A0A6I6JV10_9BACT</name>
<accession>A0A6I6JV10</accession>
<feature type="chain" id="PRO_5026138931" description="DUF4890 domain-containing protein" evidence="1">
    <location>
        <begin position="21"/>
        <end position="126"/>
    </location>
</feature>
<dbReference type="EMBL" id="CP046401">
    <property type="protein sequence ID" value="QGY46926.1"/>
    <property type="molecule type" value="Genomic_DNA"/>
</dbReference>
<evidence type="ECO:0000313" key="3">
    <source>
        <dbReference type="Proteomes" id="UP000428260"/>
    </source>
</evidence>
<dbReference type="RefSeq" id="WP_158870291.1">
    <property type="nucleotide sequence ID" value="NZ_CP046401.1"/>
</dbReference>